<dbReference type="Proteomes" id="UP000179588">
    <property type="component" value="Unassembled WGS sequence"/>
</dbReference>
<evidence type="ECO:0000313" key="2">
    <source>
        <dbReference type="EMBL" id="OHT24445.1"/>
    </source>
</evidence>
<keyword evidence="3" id="KW-1185">Reference proteome</keyword>
<protein>
    <submittedName>
        <fullName evidence="2">Uncharacterized protein</fullName>
    </submittedName>
</protein>
<gene>
    <name evidence="2" type="ORF">A3Q29_17440</name>
</gene>
<feature type="signal peptide" evidence="1">
    <location>
        <begin position="1"/>
        <end position="24"/>
    </location>
</feature>
<organism evidence="2 3">
    <name type="scientific">Providencia stuartii</name>
    <dbReference type="NCBI Taxonomy" id="588"/>
    <lineage>
        <taxon>Bacteria</taxon>
        <taxon>Pseudomonadati</taxon>
        <taxon>Pseudomonadota</taxon>
        <taxon>Gammaproteobacteria</taxon>
        <taxon>Enterobacterales</taxon>
        <taxon>Morganellaceae</taxon>
        <taxon>Providencia</taxon>
    </lineage>
</organism>
<dbReference type="RefSeq" id="WP_070927236.1">
    <property type="nucleotide sequence ID" value="NZ_JBALHY010000010.1"/>
</dbReference>
<proteinExistence type="predicted"/>
<dbReference type="AlphaFoldDB" id="A0A1S1HQB9"/>
<comment type="caution">
    <text evidence="2">The sequence shown here is derived from an EMBL/GenBank/DDBJ whole genome shotgun (WGS) entry which is preliminary data.</text>
</comment>
<evidence type="ECO:0000313" key="3">
    <source>
        <dbReference type="Proteomes" id="UP000179588"/>
    </source>
</evidence>
<name>A0A1S1HQB9_PROST</name>
<dbReference type="EMBL" id="LVIE01000124">
    <property type="protein sequence ID" value="OHT24445.1"/>
    <property type="molecule type" value="Genomic_DNA"/>
</dbReference>
<accession>A0A1S1HQB9</accession>
<feature type="chain" id="PRO_5010229365" evidence="1">
    <location>
        <begin position="25"/>
        <end position="389"/>
    </location>
</feature>
<evidence type="ECO:0000256" key="1">
    <source>
        <dbReference type="SAM" id="SignalP"/>
    </source>
</evidence>
<dbReference type="OrthoDB" id="10015564at2"/>
<keyword evidence="1" id="KW-0732">Signal</keyword>
<reference evidence="2 3" key="1">
    <citation type="submission" date="2016-03" db="EMBL/GenBank/DDBJ databases">
        <title>Genome sequence of Providencia stuartii strain, isolated from the salivary glands of larval Lucilia sericata.</title>
        <authorList>
            <person name="Yuan Y."/>
            <person name="Zhang Y."/>
            <person name="Fu S."/>
            <person name="Crippen T.L."/>
            <person name="Visi D."/>
            <person name="Benbow M.E."/>
            <person name="Allen M."/>
            <person name="Tomberlin J.K."/>
            <person name="Sze S.-H."/>
            <person name="Tarone A.M."/>
        </authorList>
    </citation>
    <scope>NUCLEOTIDE SEQUENCE [LARGE SCALE GENOMIC DNA]</scope>
    <source>
        <strain evidence="2 3">Crippen</strain>
    </source>
</reference>
<sequence length="389" mass="44796">MKIPTFFLKFILLCLMATSHYTYAEASQYVSVLIKNELDDNITLEKRLMWDRVGSLPAGVIYADNENRFHSKGLALRGTGGIYVHKIEDDLYLDMVFDQYHYGYFEYQVCLSNKARTNFHSDKTSIANYNKNNPTGKLDCKSDSSNSSSYQDKKVEYGDIVVKIHVVPKKVGVFKAYNAKEVTVTVDYGKCKGRQAFQSATFSQTQRVNSKDAVYALYDDCLYYSYCPQNSKLCQFKNENNDFEGTFYPIKSDSDITNLFSRKNSIIHQNRLLSYDKKAMDRGFSQKKVNSNLFKIGKKISATQLKQLMDDTDRDYCNYIAAKDKNKVCHNPTYAMQPRIANQLKYLDKKYLDKYVCYIHTTTYPNIGSNICELAPNFTIVNGKIESRQ</sequence>